<accession>A0A814LWZ8</accession>
<dbReference type="EMBL" id="CAJNOR010001074">
    <property type="protein sequence ID" value="CAF1069546.1"/>
    <property type="molecule type" value="Genomic_DNA"/>
</dbReference>
<proteinExistence type="predicted"/>
<evidence type="ECO:0000313" key="2">
    <source>
        <dbReference type="Proteomes" id="UP000663828"/>
    </source>
</evidence>
<reference evidence="1" key="1">
    <citation type="submission" date="2021-02" db="EMBL/GenBank/DDBJ databases">
        <authorList>
            <person name="Nowell W R."/>
        </authorList>
    </citation>
    <scope>NUCLEOTIDE SEQUENCE</scope>
</reference>
<protein>
    <submittedName>
        <fullName evidence="1">Uncharacterized protein</fullName>
    </submittedName>
</protein>
<evidence type="ECO:0000313" key="1">
    <source>
        <dbReference type="EMBL" id="CAF1069546.1"/>
    </source>
</evidence>
<gene>
    <name evidence="1" type="ORF">XAT740_LOCUS16731</name>
</gene>
<keyword evidence="2" id="KW-1185">Reference proteome</keyword>
<name>A0A814LWZ8_ADIRI</name>
<dbReference type="AlphaFoldDB" id="A0A814LWZ8"/>
<organism evidence="1 2">
    <name type="scientific">Adineta ricciae</name>
    <name type="common">Rotifer</name>
    <dbReference type="NCBI Taxonomy" id="249248"/>
    <lineage>
        <taxon>Eukaryota</taxon>
        <taxon>Metazoa</taxon>
        <taxon>Spiralia</taxon>
        <taxon>Gnathifera</taxon>
        <taxon>Rotifera</taxon>
        <taxon>Eurotatoria</taxon>
        <taxon>Bdelloidea</taxon>
        <taxon>Adinetida</taxon>
        <taxon>Adinetidae</taxon>
        <taxon>Adineta</taxon>
    </lineage>
</organism>
<sequence length="185" mass="21730">MTTMMKIQLWWRNRDRSTKRGYTNKFGRRGSKSSFRRGINRFVNEQYAIKSSIIRIYCACQENISNGCKTVSSDDPYSVLLKKNVFILEGAGYCPSHVIDNELTSEAIDQISPFSFHTTKLPASDVHLLLRKWQILYERKERLDFDYGSAMSDDEYRNWTSLSRSQFEDLVEQISRTKIRRSSNR</sequence>
<dbReference type="Proteomes" id="UP000663828">
    <property type="component" value="Unassembled WGS sequence"/>
</dbReference>
<comment type="caution">
    <text evidence="1">The sequence shown here is derived from an EMBL/GenBank/DDBJ whole genome shotgun (WGS) entry which is preliminary data.</text>
</comment>